<feature type="transmembrane region" description="Helical" evidence="14">
    <location>
        <begin position="102"/>
        <end position="123"/>
    </location>
</feature>
<dbReference type="PANTHER" id="PTHR13285">
    <property type="entry name" value="ACYLTRANSFERASE"/>
    <property type="match status" value="1"/>
</dbReference>
<dbReference type="PIRSF" id="PIRSF016636">
    <property type="entry name" value="AlgI_DltB"/>
    <property type="match status" value="1"/>
</dbReference>
<sequence>MDVPSFPFLAFAAIGALAYNLSRARWWRISVLLVCNLAFLASFSHQVTAFIPYAGFVLLGYAFVFAIQNGAPKQLRPIAILTIIGLFFWLKKYSFLPSATYLTFPYLAMGLSYVFFRILHLVIDAHDQETIGRVGPLAYLNYTLNFHSIVSGPIQRYEDYARMTDGEPAPLDVVSVGIALERIVRGLFKVMVVSHLLSMAQKAVMTQLLSPETLLEHIRDGALITALYPIYLFFNFSGYVDFVIGVARFFRIELPENFNLPYSSASFIEYWSRWHITLSNWLKTYVYNPLLMVLMRRVRSKTVGPYLGAISLFVTFFLIGAWHGRTSEFMVFGLLNGGGVAANQAYRIFMADRMGRKPFAQLGRNPLYISLCRGLTFTWVGVTLLWFWSDWGLLAQMTRALGPVGVVGAFLAIFVSATLVLEAMVRGRKALLSIGRADAPVFTSRYLRTAWATALVVFVVAFQTVMDSPAPDIVYKAF</sequence>
<evidence type="ECO:0000256" key="10">
    <source>
        <dbReference type="ARBA" id="ARBA00023136"/>
    </source>
</evidence>
<dbReference type="GO" id="GO:0016746">
    <property type="term" value="F:acyltransferase activity"/>
    <property type="evidence" value="ECO:0007669"/>
    <property type="project" value="UniProtKB-KW"/>
</dbReference>
<comment type="pathway">
    <text evidence="2">Glycan biosynthesis; alginate biosynthesis.</text>
</comment>
<proteinExistence type="inferred from homology"/>
<dbReference type="AlphaFoldDB" id="A0A975G107"/>
<organism evidence="15 16">
    <name type="scientific">Phenylobacterium montanum</name>
    <dbReference type="NCBI Taxonomy" id="2823693"/>
    <lineage>
        <taxon>Bacteria</taxon>
        <taxon>Pseudomonadati</taxon>
        <taxon>Pseudomonadota</taxon>
        <taxon>Alphaproteobacteria</taxon>
        <taxon>Caulobacterales</taxon>
        <taxon>Caulobacteraceae</taxon>
        <taxon>Phenylobacterium</taxon>
    </lineage>
</organism>
<dbReference type="GO" id="GO:0042121">
    <property type="term" value="P:alginic acid biosynthetic process"/>
    <property type="evidence" value="ECO:0007669"/>
    <property type="project" value="UniProtKB-KW"/>
</dbReference>
<evidence type="ECO:0000256" key="1">
    <source>
        <dbReference type="ARBA" id="ARBA00004651"/>
    </source>
</evidence>
<keyword evidence="7 14" id="KW-0812">Transmembrane</keyword>
<name>A0A975G107_9CAUL</name>
<evidence type="ECO:0000313" key="15">
    <source>
        <dbReference type="EMBL" id="QUD88776.1"/>
    </source>
</evidence>
<feature type="transmembrane region" description="Helical" evidence="14">
    <location>
        <begin position="446"/>
        <end position="466"/>
    </location>
</feature>
<dbReference type="GO" id="GO:0005886">
    <property type="term" value="C:plasma membrane"/>
    <property type="evidence" value="ECO:0007669"/>
    <property type="project" value="UniProtKB-SubCell"/>
</dbReference>
<dbReference type="Proteomes" id="UP000676409">
    <property type="component" value="Chromosome"/>
</dbReference>
<evidence type="ECO:0000313" key="16">
    <source>
        <dbReference type="Proteomes" id="UP000676409"/>
    </source>
</evidence>
<dbReference type="Pfam" id="PF03062">
    <property type="entry name" value="MBOAT"/>
    <property type="match status" value="1"/>
</dbReference>
<evidence type="ECO:0000256" key="13">
    <source>
        <dbReference type="PIRNR" id="PIRNR016636"/>
    </source>
</evidence>
<accession>A0A975G107</accession>
<feature type="transmembrane region" description="Helical" evidence="14">
    <location>
        <begin position="303"/>
        <end position="323"/>
    </location>
</feature>
<evidence type="ECO:0000256" key="8">
    <source>
        <dbReference type="ARBA" id="ARBA00022841"/>
    </source>
</evidence>
<evidence type="ECO:0000256" key="4">
    <source>
        <dbReference type="ARBA" id="ARBA00016084"/>
    </source>
</evidence>
<keyword evidence="5 13" id="KW-1003">Cell membrane</keyword>
<evidence type="ECO:0000256" key="11">
    <source>
        <dbReference type="ARBA" id="ARBA00023315"/>
    </source>
</evidence>
<keyword evidence="11 13" id="KW-0012">Acyltransferase</keyword>
<evidence type="ECO:0000256" key="12">
    <source>
        <dbReference type="ARBA" id="ARBA00031030"/>
    </source>
</evidence>
<keyword evidence="10 13" id="KW-0472">Membrane</keyword>
<reference evidence="15" key="1">
    <citation type="submission" date="2021-04" db="EMBL/GenBank/DDBJ databases">
        <title>The complete genome sequence of Caulobacter sp. S6.</title>
        <authorList>
            <person name="Tang Y."/>
            <person name="Ouyang W."/>
            <person name="Liu Q."/>
            <person name="Huang B."/>
            <person name="Guo Z."/>
            <person name="Lei P."/>
        </authorList>
    </citation>
    <scope>NUCLEOTIDE SEQUENCE</scope>
    <source>
        <strain evidence="15">S6</strain>
    </source>
</reference>
<keyword evidence="9 14" id="KW-1133">Transmembrane helix</keyword>
<feature type="transmembrane region" description="Helical" evidence="14">
    <location>
        <begin position="74"/>
        <end position="90"/>
    </location>
</feature>
<comment type="similarity">
    <text evidence="3 13">Belongs to the membrane-bound acyltransferase family.</text>
</comment>
<feature type="transmembrane region" description="Helical" evidence="14">
    <location>
        <begin position="50"/>
        <end position="67"/>
    </location>
</feature>
<feature type="transmembrane region" description="Helical" evidence="14">
    <location>
        <begin position="26"/>
        <end position="44"/>
    </location>
</feature>
<keyword evidence="6 13" id="KW-0808">Transferase</keyword>
<feature type="transmembrane region" description="Helical" evidence="14">
    <location>
        <begin position="329"/>
        <end position="346"/>
    </location>
</feature>
<evidence type="ECO:0000256" key="3">
    <source>
        <dbReference type="ARBA" id="ARBA00010323"/>
    </source>
</evidence>
<dbReference type="EMBL" id="CP073078">
    <property type="protein sequence ID" value="QUD88776.1"/>
    <property type="molecule type" value="Genomic_DNA"/>
</dbReference>
<dbReference type="KEGG" id="caul:KCG34_02495"/>
<evidence type="ECO:0000256" key="2">
    <source>
        <dbReference type="ARBA" id="ARBA00005182"/>
    </source>
</evidence>
<gene>
    <name evidence="15" type="ORF">KCG34_02495</name>
</gene>
<dbReference type="PANTHER" id="PTHR13285:SF23">
    <property type="entry name" value="TEICHOIC ACID D-ALANYLTRANSFERASE"/>
    <property type="match status" value="1"/>
</dbReference>
<dbReference type="RefSeq" id="WP_211938826.1">
    <property type="nucleotide sequence ID" value="NZ_CP073078.1"/>
</dbReference>
<evidence type="ECO:0000256" key="6">
    <source>
        <dbReference type="ARBA" id="ARBA00022679"/>
    </source>
</evidence>
<dbReference type="InterPro" id="IPR051085">
    <property type="entry name" value="MB_O-acyltransferase"/>
</dbReference>
<protein>
    <recommendedName>
        <fullName evidence="4">Probable alginate O-acetylase AlgI</fullName>
    </recommendedName>
    <alternativeName>
        <fullName evidence="12">Alginate biosynthesis protein AlgI</fullName>
    </alternativeName>
</protein>
<evidence type="ECO:0000256" key="7">
    <source>
        <dbReference type="ARBA" id="ARBA00022692"/>
    </source>
</evidence>
<dbReference type="InterPro" id="IPR004299">
    <property type="entry name" value="MBOAT_fam"/>
</dbReference>
<comment type="subcellular location">
    <subcellularLocation>
        <location evidence="1">Cell membrane</location>
        <topology evidence="1">Multi-pass membrane protein</topology>
    </subcellularLocation>
</comment>
<evidence type="ECO:0000256" key="14">
    <source>
        <dbReference type="SAM" id="Phobius"/>
    </source>
</evidence>
<feature type="transmembrane region" description="Helical" evidence="14">
    <location>
        <begin position="367"/>
        <end position="388"/>
    </location>
</feature>
<dbReference type="InterPro" id="IPR024194">
    <property type="entry name" value="Ac/AlaTfrase_AlgI/DltB"/>
</dbReference>
<keyword evidence="8" id="KW-0016">Alginate biosynthesis</keyword>
<feature type="transmembrane region" description="Helical" evidence="14">
    <location>
        <begin position="400"/>
        <end position="425"/>
    </location>
</feature>
<evidence type="ECO:0000256" key="9">
    <source>
        <dbReference type="ARBA" id="ARBA00022989"/>
    </source>
</evidence>
<keyword evidence="16" id="KW-1185">Reference proteome</keyword>
<feature type="transmembrane region" description="Helical" evidence="14">
    <location>
        <begin position="6"/>
        <end position="21"/>
    </location>
</feature>
<evidence type="ECO:0000256" key="5">
    <source>
        <dbReference type="ARBA" id="ARBA00022475"/>
    </source>
</evidence>